<proteinExistence type="predicted"/>
<dbReference type="InterPro" id="IPR006311">
    <property type="entry name" value="TAT_signal"/>
</dbReference>
<organism evidence="1 2">
    <name type="scientific">Gluconacetobacter azotocaptans</name>
    <dbReference type="NCBI Taxonomy" id="142834"/>
    <lineage>
        <taxon>Bacteria</taxon>
        <taxon>Pseudomonadati</taxon>
        <taxon>Pseudomonadota</taxon>
        <taxon>Alphaproteobacteria</taxon>
        <taxon>Acetobacterales</taxon>
        <taxon>Acetobacteraceae</taxon>
        <taxon>Gluconacetobacter</taxon>
    </lineage>
</organism>
<protein>
    <submittedName>
        <fullName evidence="1">Gluconate 2-dehydrogenase subunit 3 family protein</fullName>
    </submittedName>
</protein>
<dbReference type="PROSITE" id="PS51318">
    <property type="entry name" value="TAT"/>
    <property type="match status" value="1"/>
</dbReference>
<dbReference type="AlphaFoldDB" id="A0A7W4JPI7"/>
<reference evidence="1 2" key="1">
    <citation type="submission" date="2020-04" db="EMBL/GenBank/DDBJ databases">
        <title>Description of novel Gluconacetobacter.</title>
        <authorList>
            <person name="Sombolestani A."/>
        </authorList>
    </citation>
    <scope>NUCLEOTIDE SEQUENCE [LARGE SCALE GENOMIC DNA]</scope>
    <source>
        <strain evidence="1 2">LMG 21311</strain>
    </source>
</reference>
<gene>
    <name evidence="1" type="ORF">HLH34_01100</name>
</gene>
<dbReference type="Proteomes" id="UP000555756">
    <property type="component" value="Unassembled WGS sequence"/>
</dbReference>
<keyword evidence="2" id="KW-1185">Reference proteome</keyword>
<dbReference type="Pfam" id="PF13618">
    <property type="entry name" value="Gluconate_2-dh3"/>
    <property type="match status" value="1"/>
</dbReference>
<evidence type="ECO:0000313" key="2">
    <source>
        <dbReference type="Proteomes" id="UP000555756"/>
    </source>
</evidence>
<comment type="caution">
    <text evidence="1">The sequence shown here is derived from an EMBL/GenBank/DDBJ whole genome shotgun (WGS) entry which is preliminary data.</text>
</comment>
<dbReference type="EMBL" id="JABEQF010000001">
    <property type="protein sequence ID" value="MBB2188560.1"/>
    <property type="molecule type" value="Genomic_DNA"/>
</dbReference>
<accession>A0A7W4JPI7</accession>
<name>A0A7W4JPI7_9PROT</name>
<evidence type="ECO:0000313" key="1">
    <source>
        <dbReference type="EMBL" id="MBB2188560.1"/>
    </source>
</evidence>
<dbReference type="InterPro" id="IPR027056">
    <property type="entry name" value="Gluconate_2DH_su3"/>
</dbReference>
<sequence>MRKEQNVSITQPDRRGFLRTLVSAGPAAALAVGAAPAVGDAVETPEAPGPAYAPRYFTAAEWRFLQAAADILIPADDNGPGGATVGIPEFIDGQMEMPYGHGKLWFMGGPFHPEVEPELGYQLNLVPRDIYRLGIGNFDAWCAKTHGKPFADLAAAEQIAAMHELESGRIVFADVPSATFFGFLLTNTKEGFFADPIYGGNKGMASWKMIGFPGVRADYMDWIDRPNAAYPYGPVSISGERA</sequence>